<dbReference type="InterPro" id="IPR036412">
    <property type="entry name" value="HAD-like_sf"/>
</dbReference>
<dbReference type="EMBL" id="JABFCN010000048">
    <property type="protein sequence ID" value="NNU40078.1"/>
    <property type="molecule type" value="Genomic_DNA"/>
</dbReference>
<dbReference type="RefSeq" id="WP_171377692.1">
    <property type="nucleotide sequence ID" value="NZ_JABFCN010000048.1"/>
</dbReference>
<evidence type="ECO:0000256" key="9">
    <source>
        <dbReference type="ARBA" id="ARBA00023277"/>
    </source>
</evidence>
<protein>
    <recommendedName>
        <fullName evidence="5 10">Phosphoglycolate phosphatase</fullName>
        <shortName evidence="10">PGP</shortName>
        <shortName evidence="10">PGPase</shortName>
        <ecNumber evidence="5 10">3.1.3.18</ecNumber>
    </recommendedName>
</protein>
<dbReference type="SFLD" id="SFLDG01129">
    <property type="entry name" value="C1.5:_HAD__Beta-PGM__Phosphata"/>
    <property type="match status" value="1"/>
</dbReference>
<dbReference type="SUPFAM" id="SSF56784">
    <property type="entry name" value="HAD-like"/>
    <property type="match status" value="1"/>
</dbReference>
<dbReference type="SFLD" id="SFLDG01135">
    <property type="entry name" value="C1.5.6:_HAD__Beta-PGM__Phospha"/>
    <property type="match status" value="1"/>
</dbReference>
<evidence type="ECO:0000256" key="3">
    <source>
        <dbReference type="ARBA" id="ARBA00004818"/>
    </source>
</evidence>
<proteinExistence type="inferred from homology"/>
<feature type="binding site" evidence="10">
    <location>
        <position position="178"/>
    </location>
    <ligand>
        <name>Mg(2+)</name>
        <dbReference type="ChEBI" id="CHEBI:18420"/>
    </ligand>
</feature>
<dbReference type="InterPro" id="IPR023214">
    <property type="entry name" value="HAD_sf"/>
</dbReference>
<dbReference type="AlphaFoldDB" id="A0A7Y3WHC8"/>
<keyword evidence="6 10" id="KW-0479">Metal-binding</keyword>
<evidence type="ECO:0000256" key="1">
    <source>
        <dbReference type="ARBA" id="ARBA00000830"/>
    </source>
</evidence>
<keyword evidence="12" id="KW-1185">Reference proteome</keyword>
<dbReference type="EC" id="3.1.3.18" evidence="5 10"/>
<dbReference type="PANTHER" id="PTHR43434">
    <property type="entry name" value="PHOSPHOGLYCOLATE PHOSPHATASE"/>
    <property type="match status" value="1"/>
</dbReference>
<comment type="catalytic activity">
    <reaction evidence="1 10">
        <text>2-phosphoglycolate + H2O = glycolate + phosphate</text>
        <dbReference type="Rhea" id="RHEA:14369"/>
        <dbReference type="ChEBI" id="CHEBI:15377"/>
        <dbReference type="ChEBI" id="CHEBI:29805"/>
        <dbReference type="ChEBI" id="CHEBI:43474"/>
        <dbReference type="ChEBI" id="CHEBI:58033"/>
        <dbReference type="EC" id="3.1.3.18"/>
    </reaction>
</comment>
<dbReference type="InterPro" id="IPR006439">
    <property type="entry name" value="HAD-SF_hydro_IA"/>
</dbReference>
<name>A0A7Y3WHC8_9HYPH</name>
<comment type="pathway">
    <text evidence="3 10">Organic acid metabolism; glycolate biosynthesis; glycolate from 2-phosphoglycolate: step 1/1.</text>
</comment>
<evidence type="ECO:0000313" key="12">
    <source>
        <dbReference type="Proteomes" id="UP000519972"/>
    </source>
</evidence>
<evidence type="ECO:0000313" key="11">
    <source>
        <dbReference type="EMBL" id="NNU40078.1"/>
    </source>
</evidence>
<organism evidence="11 12">
    <name type="scientific">Rhizobium sophorae</name>
    <dbReference type="NCBI Taxonomy" id="1535242"/>
    <lineage>
        <taxon>Bacteria</taxon>
        <taxon>Pseudomonadati</taxon>
        <taxon>Pseudomonadota</taxon>
        <taxon>Alphaproteobacteria</taxon>
        <taxon>Hyphomicrobiales</taxon>
        <taxon>Rhizobiaceae</taxon>
        <taxon>Rhizobium/Agrobacterium group</taxon>
        <taxon>Rhizobium</taxon>
    </lineage>
</organism>
<dbReference type="CDD" id="cd07512">
    <property type="entry name" value="HAD_PGPase"/>
    <property type="match status" value="1"/>
</dbReference>
<dbReference type="HAMAP" id="MF_00495">
    <property type="entry name" value="GPH_hydrolase_bact"/>
    <property type="match status" value="1"/>
</dbReference>
<dbReference type="PRINTS" id="PR00413">
    <property type="entry name" value="HADHALOGNASE"/>
</dbReference>
<dbReference type="InterPro" id="IPR037512">
    <property type="entry name" value="PGPase_prok"/>
</dbReference>
<dbReference type="InterPro" id="IPR050155">
    <property type="entry name" value="HAD-like_hydrolase_sf"/>
</dbReference>
<comment type="function">
    <text evidence="10">Specifically catalyzes the dephosphorylation of 2-phosphoglycolate. Is involved in the dissimilation of the intracellular 2-phosphoglycolate formed during the DNA repair of 3'-phosphoglycolate ends, a major class of DNA lesions induced by oxidative stress.</text>
</comment>
<dbReference type="GO" id="GO:0005975">
    <property type="term" value="P:carbohydrate metabolic process"/>
    <property type="evidence" value="ECO:0007669"/>
    <property type="project" value="InterPro"/>
</dbReference>
<dbReference type="NCBIfam" id="TIGR01549">
    <property type="entry name" value="HAD-SF-IA-v1"/>
    <property type="match status" value="1"/>
</dbReference>
<comment type="caution">
    <text evidence="11">The sequence shown here is derived from an EMBL/GenBank/DDBJ whole genome shotgun (WGS) entry which is preliminary data.</text>
</comment>
<evidence type="ECO:0000256" key="5">
    <source>
        <dbReference type="ARBA" id="ARBA00013078"/>
    </source>
</evidence>
<dbReference type="Gene3D" id="3.40.50.1000">
    <property type="entry name" value="HAD superfamily/HAD-like"/>
    <property type="match status" value="1"/>
</dbReference>
<evidence type="ECO:0000256" key="2">
    <source>
        <dbReference type="ARBA" id="ARBA00001946"/>
    </source>
</evidence>
<dbReference type="InterPro" id="IPR041492">
    <property type="entry name" value="HAD_2"/>
</dbReference>
<keyword evidence="7 10" id="KW-0378">Hydrolase</keyword>
<evidence type="ECO:0000256" key="7">
    <source>
        <dbReference type="ARBA" id="ARBA00022801"/>
    </source>
</evidence>
<dbReference type="SFLD" id="SFLDS00003">
    <property type="entry name" value="Haloacid_Dehalogenase"/>
    <property type="match status" value="1"/>
</dbReference>
<dbReference type="UniPathway" id="UPA00865">
    <property type="reaction ID" value="UER00834"/>
</dbReference>
<accession>A0A7Y3WHC8</accession>
<evidence type="ECO:0000256" key="4">
    <source>
        <dbReference type="ARBA" id="ARBA00006171"/>
    </source>
</evidence>
<feature type="binding site" evidence="10">
    <location>
        <position position="18"/>
    </location>
    <ligand>
        <name>Mg(2+)</name>
        <dbReference type="ChEBI" id="CHEBI:18420"/>
    </ligand>
</feature>
<evidence type="ECO:0000256" key="10">
    <source>
        <dbReference type="HAMAP-Rule" id="MF_00495"/>
    </source>
</evidence>
<dbReference type="PANTHER" id="PTHR43434:SF1">
    <property type="entry name" value="PHOSPHOGLYCOLATE PHOSPHATASE"/>
    <property type="match status" value="1"/>
</dbReference>
<dbReference type="GO" id="GO:0005829">
    <property type="term" value="C:cytosol"/>
    <property type="evidence" value="ECO:0007669"/>
    <property type="project" value="TreeGrafter"/>
</dbReference>
<dbReference type="Gene3D" id="1.10.150.240">
    <property type="entry name" value="Putative phosphatase, domain 2"/>
    <property type="match status" value="1"/>
</dbReference>
<gene>
    <name evidence="11" type="ORF">G9X64_27090</name>
</gene>
<sequence length="238" mass="25924">MPLTSVFARPALVVFDLDGTLLDTHVDLIESLNHTIAALDLEPVSYDDLTHLVGQGARVMIERACRLRGHPLESDALPPLVERFVAHYAGNMPGRTEPYPGLVAAMDRLKSQGYRLAVCTNKMESLALGLLGKLELTRYFDAITGGDSFEYRKPDARHLTGTIERAGGNITRTVMIGDSVNDIAVARNAGVPSIAVPFGYSDVPVSSLDPDVIITHFDELTPELVERLLREYAAKVAV</sequence>
<dbReference type="GO" id="GO:0046295">
    <property type="term" value="P:glycolate biosynthetic process"/>
    <property type="evidence" value="ECO:0007669"/>
    <property type="project" value="UniProtKB-UniRule"/>
</dbReference>
<dbReference type="GO" id="GO:0008967">
    <property type="term" value="F:phosphoglycolate phosphatase activity"/>
    <property type="evidence" value="ECO:0007669"/>
    <property type="project" value="UniProtKB-UniRule"/>
</dbReference>
<dbReference type="GO" id="GO:0006281">
    <property type="term" value="P:DNA repair"/>
    <property type="evidence" value="ECO:0007669"/>
    <property type="project" value="TreeGrafter"/>
</dbReference>
<keyword evidence="9 10" id="KW-0119">Carbohydrate metabolism</keyword>
<dbReference type="Pfam" id="PF13419">
    <property type="entry name" value="HAD_2"/>
    <property type="match status" value="1"/>
</dbReference>
<feature type="active site" description="Nucleophile" evidence="10">
    <location>
        <position position="16"/>
    </location>
</feature>
<reference evidence="11 12" key="1">
    <citation type="submission" date="2020-02" db="EMBL/GenBank/DDBJ databases">
        <authorList>
            <person name="Sun Q."/>
        </authorList>
    </citation>
    <scope>NUCLEOTIDE SEQUENCE [LARGE SCALE GENOMIC DNA]</scope>
    <source>
        <strain evidence="11 12">CCBAU 03386</strain>
    </source>
</reference>
<evidence type="ECO:0000256" key="6">
    <source>
        <dbReference type="ARBA" id="ARBA00022723"/>
    </source>
</evidence>
<comment type="cofactor">
    <cofactor evidence="2 10">
        <name>Mg(2+)</name>
        <dbReference type="ChEBI" id="CHEBI:18420"/>
    </cofactor>
</comment>
<dbReference type="GO" id="GO:0046872">
    <property type="term" value="F:metal ion binding"/>
    <property type="evidence" value="ECO:0007669"/>
    <property type="project" value="UniProtKB-KW"/>
</dbReference>
<keyword evidence="8 10" id="KW-0460">Magnesium</keyword>
<dbReference type="InterPro" id="IPR023198">
    <property type="entry name" value="PGP-like_dom2"/>
</dbReference>
<evidence type="ECO:0000256" key="8">
    <source>
        <dbReference type="ARBA" id="ARBA00022842"/>
    </source>
</evidence>
<comment type="similarity">
    <text evidence="4 10">Belongs to the HAD-like hydrolase superfamily. CbbY/CbbZ/Gph/YieH family.</text>
</comment>
<dbReference type="Proteomes" id="UP000519972">
    <property type="component" value="Unassembled WGS sequence"/>
</dbReference>
<feature type="binding site" evidence="10">
    <location>
        <position position="16"/>
    </location>
    <ligand>
        <name>Mg(2+)</name>
        <dbReference type="ChEBI" id="CHEBI:18420"/>
    </ligand>
</feature>